<reference evidence="1 2" key="1">
    <citation type="journal article" date="2017" name="Gigascience">
        <title>Genome sequence of the small brown planthopper, Laodelphax striatellus.</title>
        <authorList>
            <person name="Zhu J."/>
            <person name="Jiang F."/>
            <person name="Wang X."/>
            <person name="Yang P."/>
            <person name="Bao Y."/>
            <person name="Zhao W."/>
            <person name="Wang W."/>
            <person name="Lu H."/>
            <person name="Wang Q."/>
            <person name="Cui N."/>
            <person name="Li J."/>
            <person name="Chen X."/>
            <person name="Luo L."/>
            <person name="Yu J."/>
            <person name="Kang L."/>
            <person name="Cui F."/>
        </authorList>
    </citation>
    <scope>NUCLEOTIDE SEQUENCE [LARGE SCALE GENOMIC DNA]</scope>
    <source>
        <strain evidence="1">Lst14</strain>
    </source>
</reference>
<proteinExistence type="predicted"/>
<evidence type="ECO:0000313" key="1">
    <source>
        <dbReference type="EMBL" id="RZF36198.1"/>
    </source>
</evidence>
<protein>
    <submittedName>
        <fullName evidence="1">Uncharacterized protein</fullName>
    </submittedName>
</protein>
<gene>
    <name evidence="1" type="ORF">LSTR_LSTR008524</name>
</gene>
<name>A0A482WRW9_LAOST</name>
<evidence type="ECO:0000313" key="2">
    <source>
        <dbReference type="Proteomes" id="UP000291343"/>
    </source>
</evidence>
<dbReference type="OrthoDB" id="6630148at2759"/>
<dbReference type="Proteomes" id="UP000291343">
    <property type="component" value="Unassembled WGS sequence"/>
</dbReference>
<keyword evidence="2" id="KW-1185">Reference proteome</keyword>
<comment type="caution">
    <text evidence="1">The sequence shown here is derived from an EMBL/GenBank/DDBJ whole genome shotgun (WGS) entry which is preliminary data.</text>
</comment>
<organism evidence="1 2">
    <name type="scientific">Laodelphax striatellus</name>
    <name type="common">Small brown planthopper</name>
    <name type="synonym">Delphax striatella</name>
    <dbReference type="NCBI Taxonomy" id="195883"/>
    <lineage>
        <taxon>Eukaryota</taxon>
        <taxon>Metazoa</taxon>
        <taxon>Ecdysozoa</taxon>
        <taxon>Arthropoda</taxon>
        <taxon>Hexapoda</taxon>
        <taxon>Insecta</taxon>
        <taxon>Pterygota</taxon>
        <taxon>Neoptera</taxon>
        <taxon>Paraneoptera</taxon>
        <taxon>Hemiptera</taxon>
        <taxon>Auchenorrhyncha</taxon>
        <taxon>Fulgoroidea</taxon>
        <taxon>Delphacidae</taxon>
        <taxon>Criomorphinae</taxon>
        <taxon>Laodelphax</taxon>
    </lineage>
</organism>
<accession>A0A482WRW9</accession>
<sequence>MPWARRPLCFRGIGSHHHQEPPSHAHARPVKHLFSNFFCCTRNAKALRHVADEEADVSEEGESVPMGPLTLEEYIKTLEPYNPAIHGWRGDEPWKGARRRHTVFQCTDFGPRPRTHLNNGQLYVNQGISVSADHALYI</sequence>
<dbReference type="InParanoid" id="A0A482WRW9"/>
<dbReference type="AlphaFoldDB" id="A0A482WRW9"/>
<dbReference type="EMBL" id="QKKF02026813">
    <property type="protein sequence ID" value="RZF36198.1"/>
    <property type="molecule type" value="Genomic_DNA"/>
</dbReference>